<dbReference type="HOGENOM" id="CLU_1150024_0_0_5"/>
<reference evidence="1 2" key="5">
    <citation type="journal article" date="2010" name="Appl. Environ. Microbiol.">
        <title>phrR-like gene praR of Azorhizobium caulinodans ORS571 is essential for symbiosis with Sesbania rostrata and is involved in expression of reb genes.</title>
        <authorList>
            <person name="Akiba N."/>
            <person name="Aono T."/>
            <person name="Toyazaki H."/>
            <person name="Sato S."/>
            <person name="Oyaizu H."/>
        </authorList>
    </citation>
    <scope>NUCLEOTIDE SEQUENCE [LARGE SCALE GENOMIC DNA]</scope>
    <source>
        <strain evidence="2">ATCC 43989 / DSM 5975 / JCM 20966 / LMG 6465 / NBRC 14845 / NCIMB 13405 / ORS 571</strain>
    </source>
</reference>
<accession>A8HX75</accession>
<protein>
    <submittedName>
        <fullName evidence="1">Uncharacterized protein</fullName>
    </submittedName>
</protein>
<dbReference type="EMBL" id="AP009384">
    <property type="protein sequence ID" value="BAF87467.1"/>
    <property type="molecule type" value="Genomic_DNA"/>
</dbReference>
<dbReference type="STRING" id="438753.AZC_1469"/>
<evidence type="ECO:0000313" key="1">
    <source>
        <dbReference type="EMBL" id="BAF87467.1"/>
    </source>
</evidence>
<evidence type="ECO:0000313" key="2">
    <source>
        <dbReference type="Proteomes" id="UP000000270"/>
    </source>
</evidence>
<organism evidence="1 2">
    <name type="scientific">Azorhizobium caulinodans (strain ATCC 43989 / DSM 5975 / JCM 20966 / LMG 6465 / NBRC 14845 / NCIMB 13405 / ORS 571)</name>
    <dbReference type="NCBI Taxonomy" id="438753"/>
    <lineage>
        <taxon>Bacteria</taxon>
        <taxon>Pseudomonadati</taxon>
        <taxon>Pseudomonadota</taxon>
        <taxon>Alphaproteobacteria</taxon>
        <taxon>Hyphomicrobiales</taxon>
        <taxon>Xanthobacteraceae</taxon>
        <taxon>Azorhizobium</taxon>
    </lineage>
</organism>
<dbReference type="Proteomes" id="UP000000270">
    <property type="component" value="Chromosome"/>
</dbReference>
<dbReference type="AlphaFoldDB" id="A8HX75"/>
<gene>
    <name evidence="1" type="ordered locus">AZC_1469</name>
</gene>
<reference evidence="2" key="2">
    <citation type="submission" date="2007-04" db="EMBL/GenBank/DDBJ databases">
        <title>Complete genome sequence of the nitrogen-fixing bacterium Azorhizobium caulinodans ORS571.</title>
        <authorList>
            <person name="Lee K.B."/>
            <person name="Backer P.D."/>
            <person name="Aono T."/>
            <person name="Liu C.T."/>
            <person name="Suzuki S."/>
            <person name="Suzuki T."/>
            <person name="Kaneko T."/>
            <person name="Yamada M."/>
            <person name="Tabata S."/>
            <person name="Kupfer D.M."/>
            <person name="Najar F.Z."/>
            <person name="Wiley G.B."/>
            <person name="Roe B."/>
            <person name="Binnewies T."/>
            <person name="Ussery D."/>
            <person name="Vereecke D."/>
            <person name="Gevers D."/>
            <person name="Holsters M."/>
            <person name="Oyaizu H."/>
        </authorList>
    </citation>
    <scope>NUCLEOTIDE SEQUENCE [LARGE SCALE GENOMIC DNA]</scope>
    <source>
        <strain evidence="2">ATCC 43989 / DSM 5975 / JCM 20966 / LMG 6465 / NBRC 14845 / NCIMB 13405 / ORS 571</strain>
    </source>
</reference>
<proteinExistence type="predicted"/>
<keyword evidence="2" id="KW-1185">Reference proteome</keyword>
<reference evidence="1 2" key="6">
    <citation type="journal article" date="2011" name="Appl. Environ. Microbiol.">
        <title>Involvement of the azorhizobial chromosome partition gene (parA) in the onset of bacteroid differentiation during Sesbania rostrata stem nodule development.</title>
        <authorList>
            <person name="Liu CT."/>
            <person name="Lee KB."/>
            <person name="Wang YS."/>
            <person name="Peng MH."/>
            <person name="Lee KT."/>
            <person name="Suzuki S."/>
            <person name="Suzuki T."/>
            <person name="Oyaizu H."/>
        </authorList>
    </citation>
    <scope>NUCLEOTIDE SEQUENCE [LARGE SCALE GENOMIC DNA]</scope>
    <source>
        <strain evidence="2">ATCC 43989 / DSM 5975 / JCM 20966 / LMG 6465 / NBRC 14845 / NCIMB 13405 / ORS 571</strain>
    </source>
</reference>
<dbReference type="KEGG" id="azc:AZC_1469"/>
<reference evidence="1 2" key="3">
    <citation type="journal article" date="2008" name="BMC Genomics">
        <title>The genome of the versatile nitrogen fixer Azorhizobium caulinodans ORS571.</title>
        <authorList>
            <person name="Lee KB."/>
            <person name="Backer P.D."/>
            <person name="Aono T."/>
            <person name="Liu CT."/>
            <person name="Suzuki S."/>
            <person name="Suzuki T."/>
            <person name="Kaneko T."/>
            <person name="Yamada M."/>
            <person name="Tabata S."/>
            <person name="Kupfer D.M."/>
            <person name="Najar F.Z."/>
            <person name="Wiley G.B."/>
            <person name="Roe B."/>
            <person name="Binnewies T.T."/>
            <person name="Ussery D.W."/>
            <person name="D'Haeze W."/>
            <person name="Herder J.D."/>
            <person name="Gevers D."/>
            <person name="Vereecke D."/>
            <person name="Holsters M."/>
            <person name="Oyaizu H."/>
        </authorList>
    </citation>
    <scope>NUCLEOTIDE SEQUENCE [LARGE SCALE GENOMIC DNA]</scope>
    <source>
        <strain evidence="2">ATCC 43989 / DSM 5975 / JCM 20966 / LMG 6465 / NBRC 14845 / NCIMB 13405 / ORS 571</strain>
    </source>
</reference>
<reference evidence="1 2" key="4">
    <citation type="journal article" date="2009" name="Appl. Environ. Microbiol.">
        <title>Comparative genome-wide transcriptional profiling of Azorhizobium caulinodans ORS571 grown under free-living and symbiotic conditions.</title>
        <authorList>
            <person name="Tsukada S."/>
            <person name="Aono T."/>
            <person name="Akiba N."/>
            <person name="Lee KB."/>
            <person name="Liu CT."/>
            <person name="Toyazaki H."/>
            <person name="Oyaizu H."/>
        </authorList>
    </citation>
    <scope>NUCLEOTIDE SEQUENCE [LARGE SCALE GENOMIC DNA]</scope>
    <source>
        <strain evidence="2">ATCC 43989 / DSM 5975 / JCM 20966 / LMG 6465 / NBRC 14845 / NCIMB 13405 / ORS 571</strain>
    </source>
</reference>
<name>A8HX75_AZOC5</name>
<sequence length="241" mass="25944">MWRRSLDGLSAVAANWGAETMLAPKTSLADELREKEIGVVGHFLDGFISEAPRSAVVTVGLGAALVHFQGVFSPMILAASLAVGQIVSAARGMSNFLEARANARSFDQPRVQAYLRRMQEHSRDVTVAAKRGTAWIVMYPGSQHVEAMSEVEYARFKSQCIAARASINEVRVVRRKVSNTRIRSGFTFAPEERRIADITPPSNLRYSASRFLAVGSGITEEPALGSAAAPVTAAPEAAARA</sequence>
<reference evidence="1 2" key="1">
    <citation type="journal article" date="2007" name="Appl. Environ. Microbiol.">
        <title>Rhizobial factors required for stem nodule maturation and maintenance in Sesbania rostrata-Azorhizobium caulinodans ORS571 symbiosis.</title>
        <authorList>
            <person name="Suzuki S."/>
            <person name="Aono T."/>
            <person name="Lee KB."/>
            <person name="Suzuki T."/>
            <person name="Liu CT."/>
            <person name="Miwa H."/>
            <person name="Wakao S."/>
            <person name="Iki T."/>
            <person name="Oyaizu H."/>
        </authorList>
    </citation>
    <scope>NUCLEOTIDE SEQUENCE [LARGE SCALE GENOMIC DNA]</scope>
    <source>
        <strain evidence="2">ATCC 43989 / DSM 5975 / JCM 20966 / LMG 6465 / NBRC 14845 / NCIMB 13405 / ORS 571</strain>
    </source>
</reference>